<evidence type="ECO:0000259" key="13">
    <source>
        <dbReference type="PROSITE" id="PS51767"/>
    </source>
</evidence>
<dbReference type="Proteomes" id="UP000030816">
    <property type="component" value="Unassembled WGS sequence"/>
</dbReference>
<evidence type="ECO:0000256" key="11">
    <source>
        <dbReference type="PIRSR" id="PIRSR601461-2"/>
    </source>
</evidence>
<evidence type="ECO:0000256" key="12">
    <source>
        <dbReference type="RuleBase" id="RU000454"/>
    </source>
</evidence>
<dbReference type="PANTHER" id="PTHR47966">
    <property type="entry name" value="BETA-SITE APP-CLEAVING ENZYME, ISOFORM A-RELATED"/>
    <property type="match status" value="1"/>
</dbReference>
<dbReference type="InterPro" id="IPR001969">
    <property type="entry name" value="Aspartic_peptidase_AS"/>
</dbReference>
<accession>A0A0B2X0K6</accession>
<dbReference type="RefSeq" id="XP_040683137.1">
    <property type="nucleotide sequence ID" value="XM_040819872.1"/>
</dbReference>
<dbReference type="GO" id="GO:0004190">
    <property type="term" value="F:aspartic-type endopeptidase activity"/>
    <property type="evidence" value="ECO:0007669"/>
    <property type="project" value="UniProtKB-KW"/>
</dbReference>
<reference evidence="14 15" key="1">
    <citation type="journal article" date="2014" name="Proc. Natl. Acad. Sci. U.S.A.">
        <title>Trajectory and genomic determinants of fungal-pathogen speciation and host adaptation.</title>
        <authorList>
            <person name="Hu X."/>
            <person name="Xiao G."/>
            <person name="Zheng P."/>
            <person name="Shang Y."/>
            <person name="Su Y."/>
            <person name="Zhang X."/>
            <person name="Liu X."/>
            <person name="Zhan S."/>
            <person name="St Leger R.J."/>
            <person name="Wang C."/>
        </authorList>
    </citation>
    <scope>NUCLEOTIDE SEQUENCE [LARGE SCALE GENOMIC DNA]</scope>
    <source>
        <strain evidence="14 15">ARSEF 1941</strain>
    </source>
</reference>
<keyword evidence="6 12" id="KW-0064">Aspartyl protease</keyword>
<keyword evidence="7 12" id="KW-0378">Hydrolase</keyword>
<evidence type="ECO:0000256" key="4">
    <source>
        <dbReference type="ARBA" id="ARBA00022670"/>
    </source>
</evidence>
<dbReference type="InterPro" id="IPR001461">
    <property type="entry name" value="Aspartic_peptidase_A1"/>
</dbReference>
<dbReference type="GeneID" id="63735528"/>
<evidence type="ECO:0000256" key="9">
    <source>
        <dbReference type="ARBA" id="ARBA00023180"/>
    </source>
</evidence>
<keyword evidence="3" id="KW-0926">Vacuole</keyword>
<dbReference type="OrthoDB" id="771136at2759"/>
<evidence type="ECO:0000256" key="10">
    <source>
        <dbReference type="PIRSR" id="PIRSR601461-1"/>
    </source>
</evidence>
<comment type="similarity">
    <text evidence="2 12">Belongs to the peptidase A1 family.</text>
</comment>
<evidence type="ECO:0000256" key="5">
    <source>
        <dbReference type="ARBA" id="ARBA00022729"/>
    </source>
</evidence>
<organism evidence="14 15">
    <name type="scientific">Metarhizium album (strain ARSEF 1941)</name>
    <dbReference type="NCBI Taxonomy" id="1081103"/>
    <lineage>
        <taxon>Eukaryota</taxon>
        <taxon>Fungi</taxon>
        <taxon>Dikarya</taxon>
        <taxon>Ascomycota</taxon>
        <taxon>Pezizomycotina</taxon>
        <taxon>Sordariomycetes</taxon>
        <taxon>Hypocreomycetidae</taxon>
        <taxon>Hypocreales</taxon>
        <taxon>Clavicipitaceae</taxon>
        <taxon>Metarhizium</taxon>
    </lineage>
</organism>
<protein>
    <submittedName>
        <fullName evidence="14">Vacuolar protease A</fullName>
    </submittedName>
</protein>
<evidence type="ECO:0000256" key="8">
    <source>
        <dbReference type="ARBA" id="ARBA00023157"/>
    </source>
</evidence>
<dbReference type="STRING" id="1081103.A0A0B2X0K6"/>
<evidence type="ECO:0000313" key="15">
    <source>
        <dbReference type="Proteomes" id="UP000030816"/>
    </source>
</evidence>
<evidence type="ECO:0000313" key="14">
    <source>
        <dbReference type="EMBL" id="KHO02072.1"/>
    </source>
</evidence>
<dbReference type="PROSITE" id="PS00141">
    <property type="entry name" value="ASP_PROTEASE"/>
    <property type="match status" value="2"/>
</dbReference>
<evidence type="ECO:0000256" key="3">
    <source>
        <dbReference type="ARBA" id="ARBA00022554"/>
    </source>
</evidence>
<dbReference type="FunFam" id="2.40.70.10:FF:000002">
    <property type="entry name" value="Vacuolar aspartic proteinase"/>
    <property type="match status" value="1"/>
</dbReference>
<feature type="active site" evidence="10">
    <location>
        <position position="283"/>
    </location>
</feature>
<keyword evidence="15" id="KW-1185">Reference proteome</keyword>
<dbReference type="HOGENOM" id="CLU_013253_3_4_1"/>
<dbReference type="GO" id="GO:0000324">
    <property type="term" value="C:fungal-type vacuole"/>
    <property type="evidence" value="ECO:0007669"/>
    <property type="project" value="TreeGrafter"/>
</dbReference>
<keyword evidence="5" id="KW-0732">Signal</keyword>
<evidence type="ECO:0000256" key="1">
    <source>
        <dbReference type="ARBA" id="ARBA00004116"/>
    </source>
</evidence>
<keyword evidence="9" id="KW-0325">Glycoprotein</keyword>
<dbReference type="PROSITE" id="PS51767">
    <property type="entry name" value="PEPTIDASE_A1"/>
    <property type="match status" value="1"/>
</dbReference>
<comment type="subcellular location">
    <subcellularLocation>
        <location evidence="1">Vacuole</location>
    </subcellularLocation>
</comment>
<dbReference type="Pfam" id="PF00026">
    <property type="entry name" value="Asp"/>
    <property type="match status" value="1"/>
</dbReference>
<dbReference type="GO" id="GO:0006508">
    <property type="term" value="P:proteolysis"/>
    <property type="evidence" value="ECO:0007669"/>
    <property type="project" value="UniProtKB-KW"/>
</dbReference>
<dbReference type="Gene3D" id="2.40.70.10">
    <property type="entry name" value="Acid Proteases"/>
    <property type="match status" value="2"/>
</dbReference>
<dbReference type="InterPro" id="IPR033121">
    <property type="entry name" value="PEPTIDASE_A1"/>
</dbReference>
<dbReference type="EMBL" id="AZHE01000001">
    <property type="protein sequence ID" value="KHO02072.1"/>
    <property type="molecule type" value="Genomic_DNA"/>
</dbReference>
<feature type="active site" evidence="10">
    <location>
        <position position="102"/>
    </location>
</feature>
<dbReference type="FunFam" id="2.40.70.10:FF:000036">
    <property type="entry name" value="Vacuolar aspartic protease"/>
    <property type="match status" value="1"/>
</dbReference>
<keyword evidence="4 12" id="KW-0645">Protease</keyword>
<evidence type="ECO:0000256" key="7">
    <source>
        <dbReference type="ARBA" id="ARBA00022801"/>
    </source>
</evidence>
<proteinExistence type="inferred from homology"/>
<sequence length="394" mass="42509">MKSALIAAAALAGAAHGGVHKMKLQKISLEEQLADASTEPLRALGQKYLGARPASRASVMFDTKAPQVKPGHPVPVTNFMNAQYFTEIQIGTPPQSFKVVLDTGSSNLWVPSQSCNSIACFLHAKYDSSSSSSYQKNGSSFEIRYGSGSLSGFVSQDVLRIGDLKVKEQDFAEATTEPGLAFAFGKFDGILGLGYDTISVNGIVPPFYQMINQKLLDEPVFAFYLGSSDEGSEAVFGGIDENHYTGKLEYIPLRRKAYWEVDIESIAFGDEVAELEKTGAILDTGTSLNVLPSTLAELLNKEIGAKKGWNGQYTIDCSKIKSLPDIVFNLAGSNYSLPASSYVLEIQGTCISTFQGMDIPEPAGPLIILGDAFLRRYYSVYDLGRNAVGLARAK</sequence>
<evidence type="ECO:0000256" key="6">
    <source>
        <dbReference type="ARBA" id="ARBA00022750"/>
    </source>
</evidence>
<dbReference type="PRINTS" id="PR00792">
    <property type="entry name" value="PEPSIN"/>
</dbReference>
<dbReference type="InterPro" id="IPR021109">
    <property type="entry name" value="Peptidase_aspartic_dom_sf"/>
</dbReference>
<name>A0A0B2X0K6_METAS</name>
<feature type="domain" description="Peptidase A1" evidence="13">
    <location>
        <begin position="84"/>
        <end position="391"/>
    </location>
</feature>
<keyword evidence="8 11" id="KW-1015">Disulfide bond</keyword>
<comment type="caution">
    <text evidence="14">The sequence shown here is derived from an EMBL/GenBank/DDBJ whole genome shotgun (WGS) entry which is preliminary data.</text>
</comment>
<dbReference type="AlphaFoldDB" id="A0A0B2X0K6"/>
<evidence type="ECO:0000256" key="2">
    <source>
        <dbReference type="ARBA" id="ARBA00007447"/>
    </source>
</evidence>
<feature type="disulfide bond" evidence="11">
    <location>
        <begin position="115"/>
        <end position="120"/>
    </location>
</feature>
<dbReference type="PANTHER" id="PTHR47966:SF51">
    <property type="entry name" value="BETA-SITE APP-CLEAVING ENZYME, ISOFORM A-RELATED"/>
    <property type="match status" value="1"/>
</dbReference>
<dbReference type="SUPFAM" id="SSF50630">
    <property type="entry name" value="Acid proteases"/>
    <property type="match status" value="1"/>
</dbReference>
<gene>
    <name evidence="14" type="ORF">MAM_01073</name>
</gene>